<proteinExistence type="predicted"/>
<gene>
    <name evidence="3" type="ORF">FIBSPDRAFT_407655</name>
</gene>
<accession>A0A166N9A2</accession>
<dbReference type="STRING" id="436010.A0A166N9A2"/>
<name>A0A166N9A2_9AGAM</name>
<feature type="domain" description="BD-FAE-like" evidence="2">
    <location>
        <begin position="27"/>
        <end position="207"/>
    </location>
</feature>
<dbReference type="InterPro" id="IPR029058">
    <property type="entry name" value="AB_hydrolase_fold"/>
</dbReference>
<keyword evidence="4" id="KW-1185">Reference proteome</keyword>
<evidence type="ECO:0000259" key="2">
    <source>
        <dbReference type="Pfam" id="PF20434"/>
    </source>
</evidence>
<evidence type="ECO:0000313" key="3">
    <source>
        <dbReference type="EMBL" id="KZP24780.1"/>
    </source>
</evidence>
<dbReference type="InterPro" id="IPR049492">
    <property type="entry name" value="BD-FAE-like_dom"/>
</dbReference>
<dbReference type="PANTHER" id="PTHR48081">
    <property type="entry name" value="AB HYDROLASE SUPERFAMILY PROTEIN C4A8.06C"/>
    <property type="match status" value="1"/>
</dbReference>
<dbReference type="InterPro" id="IPR050300">
    <property type="entry name" value="GDXG_lipolytic_enzyme"/>
</dbReference>
<organism evidence="3 4">
    <name type="scientific">Athelia psychrophila</name>
    <dbReference type="NCBI Taxonomy" id="1759441"/>
    <lineage>
        <taxon>Eukaryota</taxon>
        <taxon>Fungi</taxon>
        <taxon>Dikarya</taxon>
        <taxon>Basidiomycota</taxon>
        <taxon>Agaricomycotina</taxon>
        <taxon>Agaricomycetes</taxon>
        <taxon>Agaricomycetidae</taxon>
        <taxon>Atheliales</taxon>
        <taxon>Atheliaceae</taxon>
        <taxon>Athelia</taxon>
    </lineage>
</organism>
<protein>
    <submittedName>
        <fullName evidence="3">Alpha/beta-hydrolase</fullName>
    </submittedName>
</protein>
<dbReference type="OrthoDB" id="6495301at2759"/>
<dbReference type="EMBL" id="KV417524">
    <property type="protein sequence ID" value="KZP24780.1"/>
    <property type="molecule type" value="Genomic_DNA"/>
</dbReference>
<dbReference type="GO" id="GO:0016787">
    <property type="term" value="F:hydrolase activity"/>
    <property type="evidence" value="ECO:0007669"/>
    <property type="project" value="UniProtKB-KW"/>
</dbReference>
<sequence>MAWLQLTYGPHPLHTADLHLPTPQSPDARPPPVIVFVHGGAWRSEDKSDHVALAQRLAAKTHCAVAVPNYRLSAGDTEPLHHPAHAPQYDPTRLVLVGHSCSAHMIAAIVLDSNAHTPALAPPPPLRAAIKAVVLSEGIYDLERLLRAFPSYRAWFVAPAFGAGPLDRFDVSKYPLRAGRGAPWLIVHSAGDTLIDQAQSEVMYDHLRAIHAGDAEALVHKSLGVLTAEHDEILQGDAYVQIVADFVAASLE</sequence>
<dbReference type="SUPFAM" id="SSF53474">
    <property type="entry name" value="alpha/beta-Hydrolases"/>
    <property type="match status" value="1"/>
</dbReference>
<dbReference type="Gene3D" id="3.40.50.1820">
    <property type="entry name" value="alpha/beta hydrolase"/>
    <property type="match status" value="1"/>
</dbReference>
<dbReference type="Pfam" id="PF20434">
    <property type="entry name" value="BD-FAE"/>
    <property type="match status" value="1"/>
</dbReference>
<keyword evidence="1" id="KW-0378">Hydrolase</keyword>
<dbReference type="PANTHER" id="PTHR48081:SF33">
    <property type="entry name" value="KYNURENINE FORMAMIDASE"/>
    <property type="match status" value="1"/>
</dbReference>
<dbReference type="Proteomes" id="UP000076532">
    <property type="component" value="Unassembled WGS sequence"/>
</dbReference>
<evidence type="ECO:0000256" key="1">
    <source>
        <dbReference type="ARBA" id="ARBA00022801"/>
    </source>
</evidence>
<dbReference type="AlphaFoldDB" id="A0A166N9A2"/>
<evidence type="ECO:0000313" key="4">
    <source>
        <dbReference type="Proteomes" id="UP000076532"/>
    </source>
</evidence>
<reference evidence="3 4" key="1">
    <citation type="journal article" date="2016" name="Mol. Biol. Evol.">
        <title>Comparative Genomics of Early-Diverging Mushroom-Forming Fungi Provides Insights into the Origins of Lignocellulose Decay Capabilities.</title>
        <authorList>
            <person name="Nagy L.G."/>
            <person name="Riley R."/>
            <person name="Tritt A."/>
            <person name="Adam C."/>
            <person name="Daum C."/>
            <person name="Floudas D."/>
            <person name="Sun H."/>
            <person name="Yadav J.S."/>
            <person name="Pangilinan J."/>
            <person name="Larsson K.H."/>
            <person name="Matsuura K."/>
            <person name="Barry K."/>
            <person name="Labutti K."/>
            <person name="Kuo R."/>
            <person name="Ohm R.A."/>
            <person name="Bhattacharya S.S."/>
            <person name="Shirouzu T."/>
            <person name="Yoshinaga Y."/>
            <person name="Martin F.M."/>
            <person name="Grigoriev I.V."/>
            <person name="Hibbett D.S."/>
        </authorList>
    </citation>
    <scope>NUCLEOTIDE SEQUENCE [LARGE SCALE GENOMIC DNA]</scope>
    <source>
        <strain evidence="3 4">CBS 109695</strain>
    </source>
</reference>